<organism>
    <name type="scientific">Solenopsis invicta</name>
    <name type="common">Red imported fire ant</name>
    <name type="synonym">Solenopsis wagneri</name>
    <dbReference type="NCBI Taxonomy" id="13686"/>
    <lineage>
        <taxon>Eukaryota</taxon>
        <taxon>Metazoa</taxon>
        <taxon>Ecdysozoa</taxon>
        <taxon>Arthropoda</taxon>
        <taxon>Hexapoda</taxon>
        <taxon>Insecta</taxon>
        <taxon>Pterygota</taxon>
        <taxon>Neoptera</taxon>
        <taxon>Endopterygota</taxon>
        <taxon>Hymenoptera</taxon>
        <taxon>Apocrita</taxon>
        <taxon>Aculeata</taxon>
        <taxon>Formicoidea</taxon>
        <taxon>Formicidae</taxon>
        <taxon>Myrmicinae</taxon>
        <taxon>Solenopsis</taxon>
    </lineage>
</organism>
<sequence length="234" mass="28296">MRSSLRFDMIVPTFMDMQRFPLGRLSSFIVKEFAALREGRVLYHYMFKNQRPWDWLMKSERSCCCWLTMCHHGLRWEDGTVPYKSAKQLITQAVYGTIKNDDNDDDNDDDDDDDYDDNDNDYDDDDDDDNDDELDRANSIYELQRNATDREDTPTYPAYLLEYFDIYKEEPDNFDNIQLIGYTDSVDIQYLRHHRRINRELNEQNWDRIDIGDYWALNILFGEQPYEEEKEQWD</sequence>
<proteinExistence type="predicted"/>
<dbReference type="EMBL" id="GL770728">
    <property type="protein sequence ID" value="EFZ09988.1"/>
    <property type="molecule type" value="Genomic_DNA"/>
</dbReference>
<gene>
    <name evidence="2" type="ORF">SINV_10748</name>
</gene>
<feature type="non-terminal residue" evidence="2">
    <location>
        <position position="234"/>
    </location>
</feature>
<evidence type="ECO:0000256" key="1">
    <source>
        <dbReference type="SAM" id="MobiDB-lite"/>
    </source>
</evidence>
<reference evidence="2" key="1">
    <citation type="journal article" date="2011" name="Proc. Natl. Acad. Sci. U.S.A.">
        <title>The genome of the fire ant Solenopsis invicta.</title>
        <authorList>
            <person name="Wurm Y."/>
            <person name="Wang J."/>
            <person name="Riba-Grognuz O."/>
            <person name="Corona M."/>
            <person name="Nygaard S."/>
            <person name="Hunt B.G."/>
            <person name="Ingram K.K."/>
            <person name="Falquet L."/>
            <person name="Nipitwattanaphon M."/>
            <person name="Gotzek D."/>
            <person name="Dijkstra M.B."/>
            <person name="Oettler J."/>
            <person name="Comtesse F."/>
            <person name="Shih C.J."/>
            <person name="Wu W.J."/>
            <person name="Yang C.C."/>
            <person name="Thomas J."/>
            <person name="Beaudoing E."/>
            <person name="Pradervand S."/>
            <person name="Flegel V."/>
            <person name="Cook E.D."/>
            <person name="Fabbretti R."/>
            <person name="Stockinger H."/>
            <person name="Long L."/>
            <person name="Farmerie W.G."/>
            <person name="Oakey J."/>
            <person name="Boomsma J.J."/>
            <person name="Pamilo P."/>
            <person name="Yi S.V."/>
            <person name="Heinze J."/>
            <person name="Goodisman M.A."/>
            <person name="Farinelli L."/>
            <person name="Harshman K."/>
            <person name="Hulo N."/>
            <person name="Cerutti L."/>
            <person name="Xenarios I."/>
            <person name="Shoemaker D."/>
            <person name="Keller L."/>
        </authorList>
    </citation>
    <scope>NUCLEOTIDE SEQUENCE [LARGE SCALE GENOMIC DNA]</scope>
</reference>
<name>E9JB16_SOLIN</name>
<accession>E9JB16</accession>
<feature type="compositionally biased region" description="Acidic residues" evidence="1">
    <location>
        <begin position="102"/>
        <end position="134"/>
    </location>
</feature>
<feature type="region of interest" description="Disordered" evidence="1">
    <location>
        <begin position="98"/>
        <end position="134"/>
    </location>
</feature>
<evidence type="ECO:0000313" key="2">
    <source>
        <dbReference type="EMBL" id="EFZ09988.1"/>
    </source>
</evidence>
<dbReference type="AlphaFoldDB" id="E9JB16"/>
<protein>
    <submittedName>
        <fullName evidence="2">Uncharacterized protein</fullName>
    </submittedName>
</protein>
<dbReference type="HOGENOM" id="CLU_1186315_0_0_1"/>